<dbReference type="PANTHER" id="PTHR34501:SF9">
    <property type="entry name" value="MAJOR OUTER MEMBRANE PROTEIN P.IA"/>
    <property type="match status" value="1"/>
</dbReference>
<keyword evidence="10" id="KW-0998">Cell outer membrane</keyword>
<keyword evidence="6 12" id="KW-0732">Signal</keyword>
<feature type="compositionally biased region" description="Polar residues" evidence="11">
    <location>
        <begin position="56"/>
        <end position="65"/>
    </location>
</feature>
<sequence>MKSLIRTAAARACLPALLLSAANAHAATPSSTVQLYGLIDVGVQTLTHGPEGRSKTGMSSGNMNGSRWGLRGTEDLGDGLKTVFALESGFDVGNGKTLQGGRLFGRQAYVGLADRRFGTLTLGRHNTLMIDWMSKFNPFENATYGGKRIDPAFSDRMDNSIKYTNKLGPVSVGAYYSFGWNNDQSWTDTNTGRMIGGGLRYQSGGWDAAVLYHTKRADAPKAPADSGNREDRILAALAYDFDGVKVYGGYRWLEQKLTQRDYVSRLYWVGAAWQATPATRLSLAVYHMDGNTCDNMNGVSCPAVQGDLDDQKPTLLVLGSEYDLSKRTTLYALGSYALNHNGSSVSVIGGKYGVNVEPGRNQLGVAVGLRHRF</sequence>
<proteinExistence type="predicted"/>
<comment type="subcellular location">
    <subcellularLocation>
        <location evidence="1">Cell outer membrane</location>
        <topology evidence="1">Multi-pass membrane protein</topology>
    </subcellularLocation>
</comment>
<evidence type="ECO:0000256" key="3">
    <source>
        <dbReference type="ARBA" id="ARBA00022448"/>
    </source>
</evidence>
<evidence type="ECO:0000256" key="2">
    <source>
        <dbReference type="ARBA" id="ARBA00011233"/>
    </source>
</evidence>
<keyword evidence="4" id="KW-1134">Transmembrane beta strand</keyword>
<evidence type="ECO:0000256" key="11">
    <source>
        <dbReference type="SAM" id="MobiDB-lite"/>
    </source>
</evidence>
<dbReference type="Proteomes" id="UP000217005">
    <property type="component" value="Unassembled WGS sequence"/>
</dbReference>
<feature type="chain" id="PRO_5013306140" evidence="12">
    <location>
        <begin position="27"/>
        <end position="373"/>
    </location>
</feature>
<evidence type="ECO:0000259" key="13">
    <source>
        <dbReference type="Pfam" id="PF13609"/>
    </source>
</evidence>
<dbReference type="AlphaFoldDB" id="A0A261SDT4"/>
<comment type="subunit">
    <text evidence="2">Homotrimer.</text>
</comment>
<accession>A0A261SDT4</accession>
<evidence type="ECO:0000256" key="9">
    <source>
        <dbReference type="ARBA" id="ARBA00023136"/>
    </source>
</evidence>
<evidence type="ECO:0000256" key="10">
    <source>
        <dbReference type="ARBA" id="ARBA00023237"/>
    </source>
</evidence>
<dbReference type="InterPro" id="IPR033900">
    <property type="entry name" value="Gram_neg_porin_domain"/>
</dbReference>
<evidence type="ECO:0000256" key="1">
    <source>
        <dbReference type="ARBA" id="ARBA00004571"/>
    </source>
</evidence>
<dbReference type="EMBL" id="NEVL01000003">
    <property type="protein sequence ID" value="OZI35568.1"/>
    <property type="molecule type" value="Genomic_DNA"/>
</dbReference>
<dbReference type="RefSeq" id="WP_094826377.1">
    <property type="nucleotide sequence ID" value="NZ_NEVL01000003.1"/>
</dbReference>
<dbReference type="InterPro" id="IPR001702">
    <property type="entry name" value="Porin_Gram-ve"/>
</dbReference>
<evidence type="ECO:0000256" key="6">
    <source>
        <dbReference type="ARBA" id="ARBA00022729"/>
    </source>
</evidence>
<dbReference type="GO" id="GO:0015288">
    <property type="term" value="F:porin activity"/>
    <property type="evidence" value="ECO:0007669"/>
    <property type="project" value="UniProtKB-KW"/>
</dbReference>
<keyword evidence="7" id="KW-0406">Ion transport</keyword>
<comment type="caution">
    <text evidence="14">The sequence shown here is derived from an EMBL/GenBank/DDBJ whole genome shotgun (WGS) entry which is preliminary data.</text>
</comment>
<evidence type="ECO:0000256" key="12">
    <source>
        <dbReference type="SAM" id="SignalP"/>
    </source>
</evidence>
<evidence type="ECO:0000313" key="15">
    <source>
        <dbReference type="Proteomes" id="UP000217005"/>
    </source>
</evidence>
<keyword evidence="3" id="KW-0813">Transport</keyword>
<dbReference type="GO" id="GO:0046930">
    <property type="term" value="C:pore complex"/>
    <property type="evidence" value="ECO:0007669"/>
    <property type="project" value="UniProtKB-KW"/>
</dbReference>
<dbReference type="OrthoDB" id="8520696at2"/>
<dbReference type="InterPro" id="IPR023614">
    <property type="entry name" value="Porin_dom_sf"/>
</dbReference>
<dbReference type="Pfam" id="PF13609">
    <property type="entry name" value="Porin_4"/>
    <property type="match status" value="1"/>
</dbReference>
<gene>
    <name evidence="14" type="ORF">CEG14_10865</name>
</gene>
<evidence type="ECO:0000256" key="5">
    <source>
        <dbReference type="ARBA" id="ARBA00022692"/>
    </source>
</evidence>
<evidence type="ECO:0000256" key="7">
    <source>
        <dbReference type="ARBA" id="ARBA00023065"/>
    </source>
</evidence>
<keyword evidence="9" id="KW-0472">Membrane</keyword>
<dbReference type="InterPro" id="IPR002299">
    <property type="entry name" value="Porin_Neis"/>
</dbReference>
<keyword evidence="8" id="KW-0626">Porin</keyword>
<protein>
    <submittedName>
        <fullName evidence="14">Porin</fullName>
    </submittedName>
</protein>
<name>A0A261SDT4_9BORD</name>
<evidence type="ECO:0000256" key="4">
    <source>
        <dbReference type="ARBA" id="ARBA00022452"/>
    </source>
</evidence>
<dbReference type="GO" id="GO:0009279">
    <property type="term" value="C:cell outer membrane"/>
    <property type="evidence" value="ECO:0007669"/>
    <property type="project" value="UniProtKB-SubCell"/>
</dbReference>
<keyword evidence="5" id="KW-0812">Transmembrane</keyword>
<dbReference type="PANTHER" id="PTHR34501">
    <property type="entry name" value="PROTEIN YDDL-RELATED"/>
    <property type="match status" value="1"/>
</dbReference>
<evidence type="ECO:0000313" key="14">
    <source>
        <dbReference type="EMBL" id="OZI35568.1"/>
    </source>
</evidence>
<organism evidence="14 15">
    <name type="scientific">Bordetella genomosp. 1</name>
    <dbReference type="NCBI Taxonomy" id="1395607"/>
    <lineage>
        <taxon>Bacteria</taxon>
        <taxon>Pseudomonadati</taxon>
        <taxon>Pseudomonadota</taxon>
        <taxon>Betaproteobacteria</taxon>
        <taxon>Burkholderiales</taxon>
        <taxon>Alcaligenaceae</taxon>
        <taxon>Bordetella</taxon>
    </lineage>
</organism>
<dbReference type="InterPro" id="IPR050298">
    <property type="entry name" value="Gram-neg_bact_OMP"/>
</dbReference>
<feature type="region of interest" description="Disordered" evidence="11">
    <location>
        <begin position="49"/>
        <end position="68"/>
    </location>
</feature>
<dbReference type="PRINTS" id="PR00182">
    <property type="entry name" value="ECOLNEIPORIN"/>
</dbReference>
<dbReference type="SUPFAM" id="SSF56935">
    <property type="entry name" value="Porins"/>
    <property type="match status" value="1"/>
</dbReference>
<dbReference type="GO" id="GO:0034220">
    <property type="term" value="P:monoatomic ion transmembrane transport"/>
    <property type="evidence" value="ECO:0007669"/>
    <property type="project" value="InterPro"/>
</dbReference>
<dbReference type="Gene3D" id="2.40.160.10">
    <property type="entry name" value="Porin"/>
    <property type="match status" value="1"/>
</dbReference>
<dbReference type="CDD" id="cd00342">
    <property type="entry name" value="gram_neg_porins"/>
    <property type="match status" value="1"/>
</dbReference>
<feature type="signal peptide" evidence="12">
    <location>
        <begin position="1"/>
        <end position="26"/>
    </location>
</feature>
<reference evidence="14 15" key="1">
    <citation type="submission" date="2017-05" db="EMBL/GenBank/DDBJ databases">
        <title>Complete and WGS of Bordetella genogroups.</title>
        <authorList>
            <person name="Spilker T."/>
            <person name="LiPuma J."/>
        </authorList>
    </citation>
    <scope>NUCLEOTIDE SEQUENCE [LARGE SCALE GENOMIC DNA]</scope>
    <source>
        <strain evidence="14 15">AU17610</strain>
    </source>
</reference>
<dbReference type="PRINTS" id="PR00184">
    <property type="entry name" value="NEISSPPORIN"/>
</dbReference>
<evidence type="ECO:0000256" key="8">
    <source>
        <dbReference type="ARBA" id="ARBA00023114"/>
    </source>
</evidence>
<feature type="domain" description="Porin" evidence="13">
    <location>
        <begin position="16"/>
        <end position="336"/>
    </location>
</feature>